<feature type="domain" description="TonB-dependent transporter Oar-like beta-barrel" evidence="2">
    <location>
        <begin position="243"/>
        <end position="1162"/>
    </location>
</feature>
<dbReference type="Pfam" id="PF13620">
    <property type="entry name" value="CarboxypepD_reg"/>
    <property type="match status" value="1"/>
</dbReference>
<dbReference type="AlphaFoldDB" id="Q1IT87"/>
<dbReference type="KEGG" id="aba:Acid345_0910"/>
<dbReference type="EMBL" id="CP000360">
    <property type="protein sequence ID" value="ABF39913.1"/>
    <property type="molecule type" value="Genomic_DNA"/>
</dbReference>
<evidence type="ECO:0000256" key="1">
    <source>
        <dbReference type="SAM" id="SignalP"/>
    </source>
</evidence>
<dbReference type="Proteomes" id="UP000002432">
    <property type="component" value="Chromosome"/>
</dbReference>
<accession>Q1IT87</accession>
<dbReference type="HOGENOM" id="CLU_006298_0_0_0"/>
<protein>
    <submittedName>
        <fullName evidence="3">Cna B-type protein</fullName>
    </submittedName>
</protein>
<dbReference type="Gene3D" id="2.60.40.1120">
    <property type="entry name" value="Carboxypeptidase-like, regulatory domain"/>
    <property type="match status" value="1"/>
</dbReference>
<dbReference type="InterPro" id="IPR013784">
    <property type="entry name" value="Carb-bd-like_fold"/>
</dbReference>
<dbReference type="RefSeq" id="WP_011521715.1">
    <property type="nucleotide sequence ID" value="NC_008009.1"/>
</dbReference>
<sequence length="1210" mass="130182">MRYRFACLAVLIALALSTLSFAQKIAGTITGTVSDPQGAVVPGATVIVTDEATNATRTTTTKSAGEFTVPNLDPGTYSVKVSGSGFSDFEAKRVEVHVSSITRVDAKLQVGTTKQEIVVEAQGIELNTENGEVGNVITGAQVRELPLNGRNFVQLTTIMPGASVSEGFDNKSKGLMGGVDISFSGAPSNANQWRVDGANNNDIGSQRTILMYPSIDGIEEFKILRNSYGPEYGGGGGAQVNVVTKGGGNEYHGDAYYFGRNGVLNAKNYFIGLNTCTSGSDPACQKQALQRNDFGYTLGGPIVKDRVFFFWSEEWNYERRGAVRHDWVPTAQERATGDFSDIASCPAGSKGPAAPNFAKYNTTGDTVGSGTNGQIMDPGHLSPAGQALVSMMPLPTASPCNQYDWIAQVKVPLNWREENIRGDIKITKNNNLMLRYAQDSWDNPLHASANGEAGLWGTQDFPAVSDAWSQPSKMAVARLTTTIGTTMVNDFQFSYSANRINIVKAGDDTALGNSIRAAVPTVYPLSGKLHSSDLPMPICWCSTYFGTQGPWNNNQDLYTWRDDFSKVAGKHTLKLGILYDQNSKNEEQGGEAGGLWGSAGYNKVSWDGGSGNFYGDMLLKNMSWGGGENAKNVIADIRWRDVEFYAGDTWKVTPRFTLDYGFRWSFMPPEWMDKNDWSIFNPAVYDPTKGADPCNGVELPKGGDTSLCAGLGSSITPAVSQYRSLRPSNNHLIQPRLGFAYDVFGTGKFVLRAGIGQFFARDPVGLTLRSKSVNPPFAAAASGYRTLDGFGPNNTPTTWDNGGAVNAWPTGGTPTQSFEQNSNLSNSWQWNITTEAMLTKDTKLELAWVALRGIHLGSAADINQIAPDNRLAYIERGLANSGDTRTDLFPYGGLTTGQITQWNHRGDSIYHSLQAMLSTKLTRNSILQSSYTWSHNISTTTLGYVGTSTAVPDSYNSAANRGNADFDRRHVFNLSLVYNSPALQGHNMFVKGVAGGWELGSILNFSSGPAITVNGLSVSNLCPSQAQLADCNAGTVPLIGVNNPWGVSNAGQYGARPSVVSNVACNTGSSSQWLNQSAFTANGFPLGGYPNSGPGQCAGPGTANADVSAMKNWNLPIHGKHFFTEGAHLQFRFELFNLANHPMFRFNNNHLTYTATGYANGATSGPVNGYIADDGTIQGTSLVQGSTLGQPGFLNNIGNREIQYALKFIF</sequence>
<dbReference type="eggNOG" id="COG1629">
    <property type="taxonomic scope" value="Bacteria"/>
</dbReference>
<evidence type="ECO:0000313" key="3">
    <source>
        <dbReference type="EMBL" id="ABF39913.1"/>
    </source>
</evidence>
<feature type="chain" id="PRO_5004191725" evidence="1">
    <location>
        <begin position="23"/>
        <end position="1210"/>
    </location>
</feature>
<dbReference type="GO" id="GO:0030246">
    <property type="term" value="F:carbohydrate binding"/>
    <property type="evidence" value="ECO:0007669"/>
    <property type="project" value="InterPro"/>
</dbReference>
<organism evidence="3 4">
    <name type="scientific">Koribacter versatilis (strain Ellin345)</name>
    <dbReference type="NCBI Taxonomy" id="204669"/>
    <lineage>
        <taxon>Bacteria</taxon>
        <taxon>Pseudomonadati</taxon>
        <taxon>Acidobacteriota</taxon>
        <taxon>Terriglobia</taxon>
        <taxon>Terriglobales</taxon>
        <taxon>Candidatus Korobacteraceae</taxon>
        <taxon>Candidatus Korobacter</taxon>
    </lineage>
</organism>
<dbReference type="InterPro" id="IPR057601">
    <property type="entry name" value="Oar-like_b-barrel"/>
</dbReference>
<proteinExistence type="predicted"/>
<dbReference type="EnsemblBacteria" id="ABF39913">
    <property type="protein sequence ID" value="ABF39913"/>
    <property type="gene ID" value="Acid345_0910"/>
</dbReference>
<keyword evidence="4" id="KW-1185">Reference proteome</keyword>
<evidence type="ECO:0000313" key="4">
    <source>
        <dbReference type="Proteomes" id="UP000002432"/>
    </source>
</evidence>
<dbReference type="OrthoDB" id="97893at2"/>
<keyword evidence="1" id="KW-0732">Signal</keyword>
<dbReference type="Pfam" id="PF25183">
    <property type="entry name" value="OMP_b-brl_4"/>
    <property type="match status" value="1"/>
</dbReference>
<gene>
    <name evidence="3" type="ordered locus">Acid345_0910</name>
</gene>
<dbReference type="SUPFAM" id="SSF56935">
    <property type="entry name" value="Porins"/>
    <property type="match status" value="1"/>
</dbReference>
<dbReference type="SUPFAM" id="SSF49452">
    <property type="entry name" value="Starch-binding domain-like"/>
    <property type="match status" value="1"/>
</dbReference>
<feature type="signal peptide" evidence="1">
    <location>
        <begin position="1"/>
        <end position="22"/>
    </location>
</feature>
<name>Q1IT87_KORVE</name>
<evidence type="ECO:0000259" key="2">
    <source>
        <dbReference type="Pfam" id="PF25183"/>
    </source>
</evidence>
<reference evidence="3 4" key="1">
    <citation type="journal article" date="2009" name="Appl. Environ. Microbiol.">
        <title>Three genomes from the phylum Acidobacteria provide insight into the lifestyles of these microorganisms in soils.</title>
        <authorList>
            <person name="Ward N.L."/>
            <person name="Challacombe J.F."/>
            <person name="Janssen P.H."/>
            <person name="Henrissat B."/>
            <person name="Coutinho P.M."/>
            <person name="Wu M."/>
            <person name="Xie G."/>
            <person name="Haft D.H."/>
            <person name="Sait M."/>
            <person name="Badger J."/>
            <person name="Barabote R.D."/>
            <person name="Bradley B."/>
            <person name="Brettin T.S."/>
            <person name="Brinkac L.M."/>
            <person name="Bruce D."/>
            <person name="Creasy T."/>
            <person name="Daugherty S.C."/>
            <person name="Davidsen T.M."/>
            <person name="DeBoy R.T."/>
            <person name="Detter J.C."/>
            <person name="Dodson R.J."/>
            <person name="Durkin A.S."/>
            <person name="Ganapathy A."/>
            <person name="Gwinn-Giglio M."/>
            <person name="Han C.S."/>
            <person name="Khouri H."/>
            <person name="Kiss H."/>
            <person name="Kothari S.P."/>
            <person name="Madupu R."/>
            <person name="Nelson K.E."/>
            <person name="Nelson W.C."/>
            <person name="Paulsen I."/>
            <person name="Penn K."/>
            <person name="Ren Q."/>
            <person name="Rosovitz M.J."/>
            <person name="Selengut J.D."/>
            <person name="Shrivastava S."/>
            <person name="Sullivan S.A."/>
            <person name="Tapia R."/>
            <person name="Thompson L.S."/>
            <person name="Watkins K.L."/>
            <person name="Yang Q."/>
            <person name="Yu C."/>
            <person name="Zafar N."/>
            <person name="Zhou L."/>
            <person name="Kuske C.R."/>
        </authorList>
    </citation>
    <scope>NUCLEOTIDE SEQUENCE [LARGE SCALE GENOMIC DNA]</scope>
    <source>
        <strain evidence="3 4">Ellin345</strain>
    </source>
</reference>
<dbReference type="STRING" id="204669.Acid345_0910"/>